<feature type="transmembrane region" description="Helical" evidence="5">
    <location>
        <begin position="265"/>
        <end position="282"/>
    </location>
</feature>
<dbReference type="Gene3D" id="3.30.750.24">
    <property type="entry name" value="STAS domain"/>
    <property type="match status" value="1"/>
</dbReference>
<feature type="transmembrane region" description="Helical" evidence="5">
    <location>
        <begin position="183"/>
        <end position="208"/>
    </location>
</feature>
<feature type="transmembrane region" description="Helical" evidence="5">
    <location>
        <begin position="341"/>
        <end position="358"/>
    </location>
</feature>
<gene>
    <name evidence="7" type="ORF">FJV41_10520</name>
</gene>
<dbReference type="EMBL" id="VIFM01000031">
    <property type="protein sequence ID" value="TQF15997.1"/>
    <property type="molecule type" value="Genomic_DNA"/>
</dbReference>
<dbReference type="AlphaFoldDB" id="A0A540X406"/>
<dbReference type="OrthoDB" id="9177189at2"/>
<dbReference type="InterPro" id="IPR001902">
    <property type="entry name" value="SLC26A/SulP_fam"/>
</dbReference>
<reference evidence="7 8" key="1">
    <citation type="submission" date="2019-06" db="EMBL/GenBank/DDBJ databases">
        <authorList>
            <person name="Livingstone P."/>
            <person name="Whitworth D."/>
        </authorList>
    </citation>
    <scope>NUCLEOTIDE SEQUENCE [LARGE SCALE GENOMIC DNA]</scope>
    <source>
        <strain evidence="7 8">AM401</strain>
    </source>
</reference>
<dbReference type="Proteomes" id="UP000315369">
    <property type="component" value="Unassembled WGS sequence"/>
</dbReference>
<organism evidence="7 8">
    <name type="scientific">Myxococcus llanfairpwllgwyngyllgogerychwyrndrobwllllantysiliogogogochensis</name>
    <dbReference type="NCBI Taxonomy" id="2590453"/>
    <lineage>
        <taxon>Bacteria</taxon>
        <taxon>Pseudomonadati</taxon>
        <taxon>Myxococcota</taxon>
        <taxon>Myxococcia</taxon>
        <taxon>Myxococcales</taxon>
        <taxon>Cystobacterineae</taxon>
        <taxon>Myxococcaceae</taxon>
        <taxon>Myxococcus</taxon>
    </lineage>
</organism>
<evidence type="ECO:0000256" key="2">
    <source>
        <dbReference type="ARBA" id="ARBA00022692"/>
    </source>
</evidence>
<feature type="transmembrane region" description="Helical" evidence="5">
    <location>
        <begin position="61"/>
        <end position="79"/>
    </location>
</feature>
<proteinExistence type="predicted"/>
<accession>A0A540X406</accession>
<feature type="domain" description="STAS" evidence="6">
    <location>
        <begin position="450"/>
        <end position="565"/>
    </location>
</feature>
<feature type="transmembrane region" description="Helical" evidence="5">
    <location>
        <begin position="145"/>
        <end position="163"/>
    </location>
</feature>
<dbReference type="Pfam" id="PF00916">
    <property type="entry name" value="Sulfate_transp"/>
    <property type="match status" value="1"/>
</dbReference>
<feature type="transmembrane region" description="Helical" evidence="5">
    <location>
        <begin position="394"/>
        <end position="426"/>
    </location>
</feature>
<evidence type="ECO:0000256" key="5">
    <source>
        <dbReference type="SAM" id="Phobius"/>
    </source>
</evidence>
<keyword evidence="2 5" id="KW-0812">Transmembrane</keyword>
<dbReference type="GO" id="GO:0055085">
    <property type="term" value="P:transmembrane transport"/>
    <property type="evidence" value="ECO:0007669"/>
    <property type="project" value="InterPro"/>
</dbReference>
<feature type="transmembrane region" description="Helical" evidence="5">
    <location>
        <begin position="112"/>
        <end position="133"/>
    </location>
</feature>
<name>A0A540X406_9BACT</name>
<comment type="subcellular location">
    <subcellularLocation>
        <location evidence="1">Membrane</location>
        <topology evidence="1">Multi-pass membrane protein</topology>
    </subcellularLocation>
</comment>
<dbReference type="CDD" id="cd07042">
    <property type="entry name" value="STAS_SulP_like_sulfate_transporter"/>
    <property type="match status" value="1"/>
</dbReference>
<comment type="caution">
    <text evidence="7">The sequence shown here is derived from an EMBL/GenBank/DDBJ whole genome shotgun (WGS) entry which is preliminary data.</text>
</comment>
<dbReference type="InterPro" id="IPR036513">
    <property type="entry name" value="STAS_dom_sf"/>
</dbReference>
<feature type="transmembrane region" description="Helical" evidence="5">
    <location>
        <begin position="215"/>
        <end position="234"/>
    </location>
</feature>
<evidence type="ECO:0000256" key="4">
    <source>
        <dbReference type="ARBA" id="ARBA00023136"/>
    </source>
</evidence>
<evidence type="ECO:0000313" key="7">
    <source>
        <dbReference type="EMBL" id="TQF15997.1"/>
    </source>
</evidence>
<keyword evidence="3 5" id="KW-1133">Transmembrane helix</keyword>
<keyword evidence="8" id="KW-1185">Reference proteome</keyword>
<dbReference type="InterPro" id="IPR002645">
    <property type="entry name" value="STAS_dom"/>
</dbReference>
<dbReference type="NCBIfam" id="TIGR00815">
    <property type="entry name" value="sulP"/>
    <property type="match status" value="1"/>
</dbReference>
<dbReference type="PANTHER" id="PTHR11814">
    <property type="entry name" value="SULFATE TRANSPORTER"/>
    <property type="match status" value="1"/>
</dbReference>
<sequence>MPESHHPHSAAAHSVARFLPFLSWLPKWRPSSLKRDVAAALTITALQIPEAMAYAELAGVPPQAAFYAGPVALVLYALLGTSRQLVVAISATVAVLSASTVAALAPSGTPRFIALTAALAMLAGLISILAGVLKLGRIAQFFSESVLTGFVFGLALVIAIKQVPKLLGLEAGSGNFFERLWNLVTHLGQTHPLTLVVGVASLAVLVLLGKLLPRLPASLVVLVLGTVVVGVLGLQGRGVKVVGDIPSGLSGPSIPDVGLGDLLKLMPGAFGIALVAFAEAIGPARVLASKHRYEIDPNQELIGLGAANLGAGLFRGLSVGCSLSKSAANDAAGARTQMSSLLAAAILALVALLFTPLFRTLPEATLAAIVVLATVGMMDVKEMRRLFKLRRTDFFLAAGALLSVLVLEVLPGLLVSVGLSVALLVWRASQPRVSELGRAPGTLDFADVRRDPAPLTVPGLLMIRPNEGIFFANATSLRDAIIGRVDSATSPVHAVLLDLEVTADLDVPGADMLAALKESLEHREITLMLSRVLGPTQRMLDRTGVTEHIGAKNIHPQTLNGVVEYLSHRTHHAKAEWSLVRDGLHRLNALVEEAIPAAEEDGDRRRLEALRQKLARIDDGSSSRE</sequence>
<dbReference type="SUPFAM" id="SSF52091">
    <property type="entry name" value="SpoIIaa-like"/>
    <property type="match status" value="1"/>
</dbReference>
<keyword evidence="4 5" id="KW-0472">Membrane</keyword>
<evidence type="ECO:0000256" key="3">
    <source>
        <dbReference type="ARBA" id="ARBA00022989"/>
    </source>
</evidence>
<dbReference type="Pfam" id="PF01740">
    <property type="entry name" value="STAS"/>
    <property type="match status" value="1"/>
</dbReference>
<dbReference type="InterPro" id="IPR011547">
    <property type="entry name" value="SLC26A/SulP_dom"/>
</dbReference>
<feature type="transmembrane region" description="Helical" evidence="5">
    <location>
        <begin position="364"/>
        <end position="382"/>
    </location>
</feature>
<evidence type="ECO:0000313" key="8">
    <source>
        <dbReference type="Proteomes" id="UP000315369"/>
    </source>
</evidence>
<evidence type="ECO:0000259" key="6">
    <source>
        <dbReference type="PROSITE" id="PS50801"/>
    </source>
</evidence>
<feature type="transmembrane region" description="Helical" evidence="5">
    <location>
        <begin position="86"/>
        <end position="106"/>
    </location>
</feature>
<dbReference type="RefSeq" id="WP_141642307.1">
    <property type="nucleotide sequence ID" value="NZ_VIFM01000031.1"/>
</dbReference>
<evidence type="ECO:0000256" key="1">
    <source>
        <dbReference type="ARBA" id="ARBA00004141"/>
    </source>
</evidence>
<protein>
    <submittedName>
        <fullName evidence="7">SulP family inorganic anion transporter</fullName>
    </submittedName>
</protein>
<dbReference type="GO" id="GO:0016020">
    <property type="term" value="C:membrane"/>
    <property type="evidence" value="ECO:0007669"/>
    <property type="project" value="UniProtKB-SubCell"/>
</dbReference>
<dbReference type="PROSITE" id="PS50801">
    <property type="entry name" value="STAS"/>
    <property type="match status" value="1"/>
</dbReference>